<dbReference type="STRING" id="361077.A0A151ZAY5"/>
<feature type="binding site" evidence="6">
    <location>
        <position position="122"/>
    </location>
    <ligand>
        <name>ATP</name>
        <dbReference type="ChEBI" id="CHEBI:30616"/>
    </ligand>
</feature>
<evidence type="ECO:0000313" key="9">
    <source>
        <dbReference type="Proteomes" id="UP000076078"/>
    </source>
</evidence>
<evidence type="ECO:0000259" key="7">
    <source>
        <dbReference type="SMART" id="SM00562"/>
    </source>
</evidence>
<sequence>MSFRFTLAIIKPDIFVKQPNNVKSIIEKIESRFIIHTSKQINLSIQDAEQFYHDHREKFFYERLISFMTRGPILPMVLEYKNNDQNNDTIKNWRDFIGPTHREKAKTMNCLRGEYGTSDTRNSFHGSGSEEEAKKEIVFFFPKFDFNNPKSN</sequence>
<accession>A0A151ZAY5</accession>
<reference evidence="8 9" key="1">
    <citation type="submission" date="2015-12" db="EMBL/GenBank/DDBJ databases">
        <title>Dictyostelia acquired genes for synthesis and detection of signals that induce cell-type specialization by lateral gene transfer from prokaryotes.</title>
        <authorList>
            <person name="Gloeckner G."/>
            <person name="Schaap P."/>
        </authorList>
    </citation>
    <scope>NUCLEOTIDE SEQUENCE [LARGE SCALE GENOMIC DNA]</scope>
    <source>
        <strain evidence="8 9">TK</strain>
    </source>
</reference>
<comment type="similarity">
    <text evidence="1 6">Belongs to the NDK family.</text>
</comment>
<dbReference type="InterPro" id="IPR036850">
    <property type="entry name" value="NDK-like_dom_sf"/>
</dbReference>
<keyword evidence="9" id="KW-1185">Reference proteome</keyword>
<dbReference type="SUPFAM" id="SSF54919">
    <property type="entry name" value="Nucleoside diphosphate kinase, NDK"/>
    <property type="match status" value="1"/>
</dbReference>
<evidence type="ECO:0000256" key="1">
    <source>
        <dbReference type="ARBA" id="ARBA00008142"/>
    </source>
</evidence>
<dbReference type="InterPro" id="IPR034907">
    <property type="entry name" value="NDK-like_dom"/>
</dbReference>
<evidence type="ECO:0000313" key="8">
    <source>
        <dbReference type="EMBL" id="KYQ91110.1"/>
    </source>
</evidence>
<evidence type="ECO:0000256" key="6">
    <source>
        <dbReference type="PROSITE-ProRule" id="PRU00706"/>
    </source>
</evidence>
<feature type="domain" description="Nucleoside diphosphate kinase-like" evidence="7">
    <location>
        <begin position="6"/>
        <end position="148"/>
    </location>
</feature>
<feature type="binding site" evidence="6">
    <location>
        <position position="94"/>
    </location>
    <ligand>
        <name>ATP</name>
        <dbReference type="ChEBI" id="CHEBI:30616"/>
    </ligand>
</feature>
<dbReference type="GO" id="GO:0005524">
    <property type="term" value="F:ATP binding"/>
    <property type="evidence" value="ECO:0007669"/>
    <property type="project" value="UniProtKB-KW"/>
</dbReference>
<dbReference type="Pfam" id="PF00334">
    <property type="entry name" value="NDK"/>
    <property type="match status" value="1"/>
</dbReference>
<dbReference type="InParanoid" id="A0A151ZAY5"/>
<keyword evidence="5" id="KW-0067">ATP-binding</keyword>
<feature type="binding site" evidence="6">
    <location>
        <position position="11"/>
    </location>
    <ligand>
        <name>ATP</name>
        <dbReference type="ChEBI" id="CHEBI:30616"/>
    </ligand>
</feature>
<evidence type="ECO:0000256" key="4">
    <source>
        <dbReference type="ARBA" id="ARBA00022777"/>
    </source>
</evidence>
<dbReference type="Gene3D" id="3.30.70.141">
    <property type="entry name" value="Nucleoside diphosphate kinase-like domain"/>
    <property type="match status" value="1"/>
</dbReference>
<organism evidence="8 9">
    <name type="scientific">Tieghemostelium lacteum</name>
    <name type="common">Slime mold</name>
    <name type="synonym">Dictyostelium lacteum</name>
    <dbReference type="NCBI Taxonomy" id="361077"/>
    <lineage>
        <taxon>Eukaryota</taxon>
        <taxon>Amoebozoa</taxon>
        <taxon>Evosea</taxon>
        <taxon>Eumycetozoa</taxon>
        <taxon>Dictyostelia</taxon>
        <taxon>Dictyosteliales</taxon>
        <taxon>Raperosteliaceae</taxon>
        <taxon>Tieghemostelium</taxon>
    </lineage>
</organism>
<dbReference type="EMBL" id="LODT01000035">
    <property type="protein sequence ID" value="KYQ91110.1"/>
    <property type="molecule type" value="Genomic_DNA"/>
</dbReference>
<dbReference type="SMART" id="SM00562">
    <property type="entry name" value="NDK"/>
    <property type="match status" value="1"/>
</dbReference>
<dbReference type="OMA" id="HNAISYW"/>
<gene>
    <name evidence="8" type="ORF">DLAC_08016</name>
</gene>
<keyword evidence="4" id="KW-0418">Kinase</keyword>
<name>A0A151ZAY5_TIELA</name>
<feature type="binding site" evidence="6">
    <location>
        <position position="112"/>
    </location>
    <ligand>
        <name>ATP</name>
        <dbReference type="ChEBI" id="CHEBI:30616"/>
    </ligand>
</feature>
<comment type="caution">
    <text evidence="8">The sequence shown here is derived from an EMBL/GenBank/DDBJ whole genome shotgun (WGS) entry which is preliminary data.</text>
</comment>
<evidence type="ECO:0000256" key="2">
    <source>
        <dbReference type="ARBA" id="ARBA00022679"/>
    </source>
</evidence>
<keyword evidence="2" id="KW-0808">Transferase</keyword>
<feature type="active site" description="Pros-phosphohistidine intermediate" evidence="6">
    <location>
        <position position="125"/>
    </location>
</feature>
<dbReference type="FunCoup" id="A0A151ZAY5">
    <property type="interactions" value="186"/>
</dbReference>
<protein>
    <recommendedName>
        <fullName evidence="7">Nucleoside diphosphate kinase-like domain-containing protein</fullName>
    </recommendedName>
</protein>
<feature type="binding site" evidence="6">
    <location>
        <position position="100"/>
    </location>
    <ligand>
        <name>ATP</name>
        <dbReference type="ChEBI" id="CHEBI:30616"/>
    </ligand>
</feature>
<feature type="binding site" evidence="6">
    <location>
        <position position="60"/>
    </location>
    <ligand>
        <name>ATP</name>
        <dbReference type="ChEBI" id="CHEBI:30616"/>
    </ligand>
</feature>
<dbReference type="PANTHER" id="PTHR46161">
    <property type="entry name" value="NUCLEOSIDE DIPHOSPHATE KINASE"/>
    <property type="match status" value="1"/>
</dbReference>
<dbReference type="Proteomes" id="UP000076078">
    <property type="component" value="Unassembled WGS sequence"/>
</dbReference>
<dbReference type="AlphaFoldDB" id="A0A151ZAY5"/>
<dbReference type="PROSITE" id="PS51374">
    <property type="entry name" value="NDPK_LIKE"/>
    <property type="match status" value="1"/>
</dbReference>
<evidence type="ECO:0000256" key="3">
    <source>
        <dbReference type="ARBA" id="ARBA00022741"/>
    </source>
</evidence>
<keyword evidence="3" id="KW-0547">Nucleotide-binding</keyword>
<dbReference type="OrthoDB" id="25346at2759"/>
<dbReference type="GO" id="GO:0016301">
    <property type="term" value="F:kinase activity"/>
    <property type="evidence" value="ECO:0007669"/>
    <property type="project" value="UniProtKB-KW"/>
</dbReference>
<dbReference type="PANTHER" id="PTHR46161:SF3">
    <property type="entry name" value="NUCLEOSIDE DIPHOSPHATE KINASE DDB_G0292928-RELATED"/>
    <property type="match status" value="1"/>
</dbReference>
<evidence type="ECO:0000256" key="5">
    <source>
        <dbReference type="ARBA" id="ARBA00022840"/>
    </source>
</evidence>
<proteinExistence type="inferred from homology"/>